<accession>A0A0S7WJL0</accession>
<dbReference type="InterPro" id="IPR011990">
    <property type="entry name" value="TPR-like_helical_dom_sf"/>
</dbReference>
<dbReference type="Gene3D" id="1.25.40.10">
    <property type="entry name" value="Tetratricopeptide repeat domain"/>
    <property type="match status" value="1"/>
</dbReference>
<evidence type="ECO:0000256" key="1">
    <source>
        <dbReference type="SAM" id="SignalP"/>
    </source>
</evidence>
<reference evidence="2 3" key="1">
    <citation type="journal article" date="2015" name="Microbiome">
        <title>Genomic resolution of linkages in carbon, nitrogen, and sulfur cycling among widespread estuary sediment bacteria.</title>
        <authorList>
            <person name="Baker B.J."/>
            <person name="Lazar C.S."/>
            <person name="Teske A.P."/>
            <person name="Dick G.J."/>
        </authorList>
    </citation>
    <scope>NUCLEOTIDE SEQUENCE [LARGE SCALE GENOMIC DNA]</scope>
    <source>
        <strain evidence="2">DG_26</strain>
    </source>
</reference>
<proteinExistence type="predicted"/>
<feature type="signal peptide" evidence="1">
    <location>
        <begin position="1"/>
        <end position="19"/>
    </location>
</feature>
<feature type="chain" id="PRO_5006639481" description="GWxTD domain-containing protein" evidence="1">
    <location>
        <begin position="20"/>
        <end position="446"/>
    </location>
</feature>
<organism evidence="2 3">
    <name type="scientific">candidate division TA06 bacterium DG_26</name>
    <dbReference type="NCBI Taxonomy" id="1703771"/>
    <lineage>
        <taxon>Bacteria</taxon>
        <taxon>Bacteria division TA06</taxon>
    </lineage>
</organism>
<evidence type="ECO:0000313" key="2">
    <source>
        <dbReference type="EMBL" id="KPJ50341.1"/>
    </source>
</evidence>
<evidence type="ECO:0008006" key="4">
    <source>
        <dbReference type="Google" id="ProtNLM"/>
    </source>
</evidence>
<protein>
    <recommendedName>
        <fullName evidence="4">GWxTD domain-containing protein</fullName>
    </recommendedName>
</protein>
<comment type="caution">
    <text evidence="2">The sequence shown here is derived from an EMBL/GenBank/DDBJ whole genome shotgun (WGS) entry which is preliminary data.</text>
</comment>
<dbReference type="Proteomes" id="UP000051124">
    <property type="component" value="Unassembled WGS sequence"/>
</dbReference>
<dbReference type="AlphaFoldDB" id="A0A0S7WJL0"/>
<evidence type="ECO:0000313" key="3">
    <source>
        <dbReference type="Proteomes" id="UP000051124"/>
    </source>
</evidence>
<sequence>MVRARRILLGILLACLACAPSYVKKSAPVLDRLSREDYDEALSTVENLKSDPFLYLVEKGTILHYAGRYEESNQVLTEAEELREDLIVPSITEGTVSLVTSDLARSYGGEDYEDIFINYYKILNYLFLSQFDEALVEARKVDIKLKALEDLYEGKLTHTSDAFMRYLTGVLYEFDKDYNNAFIAYELSYRAYGRYSELYETEAPPFLAEDLVRTAVWSNLPEKTEYYRGQFSGLNRSSFSLSDTGQVLLIFENGILPHKEEKVVEMLIPREEEPYLAKIALPTIGEKRAFFSRAKVRVGLTDERTWIAEDLQAIAIQNLKDRELRDIARAAARAGLKYALTEGSKKVGERLGRDEDDTTSTERSEILGKVFGVAANLFGYATERADLRSWRSLPQNVQLGKVVVPEGTYDVHILLLDAGGRVSRTVTYPDVQVNEGEITLLRYRSY</sequence>
<name>A0A0S7WJL0_UNCT6</name>
<gene>
    <name evidence="2" type="ORF">AMJ40_03195</name>
</gene>
<dbReference type="EMBL" id="LIZT01000024">
    <property type="protein sequence ID" value="KPJ50341.1"/>
    <property type="molecule type" value="Genomic_DNA"/>
</dbReference>
<dbReference type="SUPFAM" id="SSF48452">
    <property type="entry name" value="TPR-like"/>
    <property type="match status" value="1"/>
</dbReference>
<keyword evidence="1" id="KW-0732">Signal</keyword>